<dbReference type="Proteomes" id="UP000310576">
    <property type="component" value="Unassembled WGS sequence"/>
</dbReference>
<dbReference type="RefSeq" id="WP_018356467.1">
    <property type="nucleotide sequence ID" value="NZ_BBIX01000006.1"/>
</dbReference>
<dbReference type="InterPro" id="IPR013559">
    <property type="entry name" value="YheO"/>
</dbReference>
<organism evidence="1 2">
    <name type="scientific">Rodentibacter pneumotropicus</name>
    <dbReference type="NCBI Taxonomy" id="758"/>
    <lineage>
        <taxon>Bacteria</taxon>
        <taxon>Pseudomonadati</taxon>
        <taxon>Pseudomonadota</taxon>
        <taxon>Gammaproteobacteria</taxon>
        <taxon>Pasteurellales</taxon>
        <taxon>Pasteurellaceae</taxon>
        <taxon>Rodentibacter</taxon>
    </lineage>
</organism>
<reference evidence="1 2" key="1">
    <citation type="journal article" date="2019" name="Vet. Microbiol.">
        <title>Development of multi locus sequence typing (MLST) of Rodentibacter pneumotropicus.</title>
        <authorList>
            <person name="Adhikary S."/>
            <person name="Bisgaard M."/>
            <person name="Boot R."/>
            <person name="Benga L."/>
            <person name="Nicklas W."/>
            <person name="Christensen H."/>
        </authorList>
    </citation>
    <scope>NUCLEOTIDE SEQUENCE [LARGE SCALE GENOMIC DNA]</scope>
    <source>
        <strain evidence="1 2">1596_07</strain>
    </source>
</reference>
<dbReference type="InterPro" id="IPR039445">
    <property type="entry name" value="DauR-like_HTH"/>
</dbReference>
<dbReference type="Pfam" id="PF13309">
    <property type="entry name" value="HTH_22"/>
    <property type="match status" value="1"/>
</dbReference>
<comment type="caution">
    <text evidence="1">The sequence shown here is derived from an EMBL/GenBank/DDBJ whole genome shotgun (WGS) entry which is preliminary data.</text>
</comment>
<name>A0A4S2PU70_9PAST</name>
<gene>
    <name evidence="1" type="ORF">D3M76_05110</name>
</gene>
<proteinExistence type="predicted"/>
<dbReference type="PANTHER" id="PTHR35568">
    <property type="entry name" value="TRANSCRIPTIONAL REGULATOR DAUR"/>
    <property type="match status" value="1"/>
</dbReference>
<dbReference type="PANTHER" id="PTHR35568:SF1">
    <property type="entry name" value="TRANSCRIPTIONAL REGULATOR DAUR"/>
    <property type="match status" value="1"/>
</dbReference>
<dbReference type="GeneID" id="61266700"/>
<accession>A0A4S2PU70</accession>
<sequence length="223" mass="25090">MNDKQPTLIAQDVDQHILQSYLHLADSIAHLLGECCEVVVHQLGELSSSVIKIVNGFHTGRSVGAPITDKALKILKDYQKAPKQLEQSYFSTTNYGHLVKSTTHIILGGNGKPIGLFCINLNLSYPLDKIMANLMPQQNLAIPPKDETFVSNHQDMMKYSLSKAISTVEQHITPHQKNYKKAIITHLYDNGFFELKDAVMFVSDNLNLTKYAIYKHLRELKGE</sequence>
<dbReference type="AlphaFoldDB" id="A0A4S2PU70"/>
<protein>
    <submittedName>
        <fullName evidence="1">Uncharacterized protein</fullName>
    </submittedName>
</protein>
<dbReference type="OrthoDB" id="9796595at2"/>
<dbReference type="EMBL" id="QXNG01000049">
    <property type="protein sequence ID" value="THA15496.1"/>
    <property type="molecule type" value="Genomic_DNA"/>
</dbReference>
<dbReference type="Pfam" id="PF08348">
    <property type="entry name" value="PAS_6"/>
    <property type="match status" value="1"/>
</dbReference>
<evidence type="ECO:0000313" key="2">
    <source>
        <dbReference type="Proteomes" id="UP000310576"/>
    </source>
</evidence>
<dbReference type="InterPro" id="IPR039446">
    <property type="entry name" value="DauR-like"/>
</dbReference>
<evidence type="ECO:0000313" key="1">
    <source>
        <dbReference type="EMBL" id="THA15496.1"/>
    </source>
</evidence>